<feature type="region of interest" description="Disordered" evidence="1">
    <location>
        <begin position="17"/>
        <end position="63"/>
    </location>
</feature>
<evidence type="ECO:0000313" key="3">
    <source>
        <dbReference type="EMBL" id="MFC6885319.1"/>
    </source>
</evidence>
<dbReference type="EMBL" id="JBHSXS010000036">
    <property type="protein sequence ID" value="MFC6885319.1"/>
    <property type="molecule type" value="Genomic_DNA"/>
</dbReference>
<dbReference type="RefSeq" id="WP_160825814.1">
    <property type="nucleotide sequence ID" value="NZ_JBHSXE010000001.1"/>
</dbReference>
<comment type="caution">
    <text evidence="3">The sequence shown here is derived from an EMBL/GenBank/DDBJ whole genome shotgun (WGS) entry which is preliminary data.</text>
</comment>
<keyword evidence="2" id="KW-0812">Transmembrane</keyword>
<dbReference type="Proteomes" id="UP001596380">
    <property type="component" value="Unassembled WGS sequence"/>
</dbReference>
<feature type="transmembrane region" description="Helical" evidence="2">
    <location>
        <begin position="110"/>
        <end position="132"/>
    </location>
</feature>
<name>A0ABW2CU58_9ACTN</name>
<evidence type="ECO:0000313" key="4">
    <source>
        <dbReference type="Proteomes" id="UP001596380"/>
    </source>
</evidence>
<reference evidence="4" key="1">
    <citation type="journal article" date="2019" name="Int. J. Syst. Evol. Microbiol.">
        <title>The Global Catalogue of Microorganisms (GCM) 10K type strain sequencing project: providing services to taxonomists for standard genome sequencing and annotation.</title>
        <authorList>
            <consortium name="The Broad Institute Genomics Platform"/>
            <consortium name="The Broad Institute Genome Sequencing Center for Infectious Disease"/>
            <person name="Wu L."/>
            <person name="Ma J."/>
        </authorList>
    </citation>
    <scope>NUCLEOTIDE SEQUENCE [LARGE SCALE GENOMIC DNA]</scope>
    <source>
        <strain evidence="4">JCM 3369</strain>
    </source>
</reference>
<sequence>MALNYYDAAYDDAAAQPDGFPPAGRHVSSGAATARPATSRTGRHARPGAPTARSATSGAWRHPAHGRHVRRLVTLARLATAGRVLAVCALMCAAVAAAATGMSKAAEREWLSLATSACTLAVLTAAAAAMLLRTIRPGR</sequence>
<keyword evidence="2" id="KW-1133">Transmembrane helix</keyword>
<proteinExistence type="predicted"/>
<evidence type="ECO:0000256" key="1">
    <source>
        <dbReference type="SAM" id="MobiDB-lite"/>
    </source>
</evidence>
<accession>A0ABW2CU58</accession>
<keyword evidence="4" id="KW-1185">Reference proteome</keyword>
<organism evidence="3 4">
    <name type="scientific">Actinomadura yumaensis</name>
    <dbReference type="NCBI Taxonomy" id="111807"/>
    <lineage>
        <taxon>Bacteria</taxon>
        <taxon>Bacillati</taxon>
        <taxon>Actinomycetota</taxon>
        <taxon>Actinomycetes</taxon>
        <taxon>Streptosporangiales</taxon>
        <taxon>Thermomonosporaceae</taxon>
        <taxon>Actinomadura</taxon>
    </lineage>
</organism>
<evidence type="ECO:0000256" key="2">
    <source>
        <dbReference type="SAM" id="Phobius"/>
    </source>
</evidence>
<feature type="transmembrane region" description="Helical" evidence="2">
    <location>
        <begin position="75"/>
        <end position="98"/>
    </location>
</feature>
<gene>
    <name evidence="3" type="ORF">ACFQKB_36560</name>
</gene>
<keyword evidence="2" id="KW-0472">Membrane</keyword>
<protein>
    <submittedName>
        <fullName evidence="3">Uncharacterized protein</fullName>
    </submittedName>
</protein>